<dbReference type="RefSeq" id="WP_193918699.1">
    <property type="nucleotide sequence ID" value="NZ_JADEWL010000016.1"/>
</dbReference>
<reference evidence="2" key="1">
    <citation type="submission" date="2020-10" db="EMBL/GenBank/DDBJ databases">
        <authorList>
            <person name="Castelo-Branco R."/>
            <person name="Eusebio N."/>
            <person name="Adriana R."/>
            <person name="Vieira A."/>
            <person name="Brugerolle De Fraissinette N."/>
            <person name="Rezende De Castro R."/>
            <person name="Schneider M.P."/>
            <person name="Vasconcelos V."/>
            <person name="Leao P.N."/>
        </authorList>
    </citation>
    <scope>NUCLEOTIDE SEQUENCE</scope>
    <source>
        <strain evidence="2">LEGE 06105</strain>
    </source>
</reference>
<dbReference type="AlphaFoldDB" id="A0A8J7F0S3"/>
<keyword evidence="3" id="KW-1185">Reference proteome</keyword>
<organism evidence="2 3">
    <name type="scientific">Plectonema cf. radiosum LEGE 06105</name>
    <dbReference type="NCBI Taxonomy" id="945769"/>
    <lineage>
        <taxon>Bacteria</taxon>
        <taxon>Bacillati</taxon>
        <taxon>Cyanobacteriota</taxon>
        <taxon>Cyanophyceae</taxon>
        <taxon>Oscillatoriophycideae</taxon>
        <taxon>Oscillatoriales</taxon>
        <taxon>Microcoleaceae</taxon>
        <taxon>Plectonema</taxon>
    </lineage>
</organism>
<comment type="caution">
    <text evidence="2">The sequence shown here is derived from an EMBL/GenBank/DDBJ whole genome shotgun (WGS) entry which is preliminary data.</text>
</comment>
<proteinExistence type="predicted"/>
<feature type="transmembrane region" description="Helical" evidence="1">
    <location>
        <begin position="116"/>
        <end position="133"/>
    </location>
</feature>
<dbReference type="EMBL" id="JADEWL010000016">
    <property type="protein sequence ID" value="MBE9212597.1"/>
    <property type="molecule type" value="Genomic_DNA"/>
</dbReference>
<feature type="transmembrane region" description="Helical" evidence="1">
    <location>
        <begin position="93"/>
        <end position="110"/>
    </location>
</feature>
<feature type="transmembrane region" description="Helical" evidence="1">
    <location>
        <begin position="292"/>
        <end position="311"/>
    </location>
</feature>
<feature type="transmembrane region" description="Helical" evidence="1">
    <location>
        <begin position="264"/>
        <end position="283"/>
    </location>
</feature>
<evidence type="ECO:0000313" key="3">
    <source>
        <dbReference type="Proteomes" id="UP000620559"/>
    </source>
</evidence>
<evidence type="ECO:0000256" key="1">
    <source>
        <dbReference type="SAM" id="Phobius"/>
    </source>
</evidence>
<feature type="transmembrane region" description="Helical" evidence="1">
    <location>
        <begin position="215"/>
        <end position="234"/>
    </location>
</feature>
<gene>
    <name evidence="2" type="ORF">IQ247_07685</name>
</gene>
<name>A0A8J7F0S3_9CYAN</name>
<accession>A0A8J7F0S3</accession>
<protein>
    <submittedName>
        <fullName evidence="2">Uncharacterized protein</fullName>
    </submittedName>
</protein>
<feature type="transmembrane region" description="Helical" evidence="1">
    <location>
        <begin position="145"/>
        <end position="169"/>
    </location>
</feature>
<keyword evidence="1" id="KW-0472">Membrane</keyword>
<keyword evidence="1" id="KW-1133">Transmembrane helix</keyword>
<evidence type="ECO:0000313" key="2">
    <source>
        <dbReference type="EMBL" id="MBE9212597.1"/>
    </source>
</evidence>
<sequence>MLSTETGTSKYAKIFLVAICVLYFIVFLYLNKLQFSPIWDEPNFWQTSLIFSRSLIPPQTWLQDYQELNTPLPFIIFGFLEFLFKGGIFVGRLFNFFLSFLMTCIIGLPINKTRKNSFLALCGLISFPYYLWLSGHLYTDIIASFFVLIGFVFYIRCQHIFSGISFVLAIASRQYMLVFPLAITAYELFKYLKIKFINYQQGGKTQSHQKYKHQLIRILAPLTASFSIFGWFLLFKGIAPQAAITERSTPEVQLNWWSIELNSSLYFLACVGLYFVIPELILFRPKLRIKKILTRTNIFLAVVLLLLFIIFPPLEAHGILIKVAKILPNDFLRLTLFYFLALITCWRFFKRPNLAFWILLVNSGLMIKAYPWDKYLLPLLIVFWYFKSIEILDKNIIHKAKNMRV</sequence>
<dbReference type="Proteomes" id="UP000620559">
    <property type="component" value="Unassembled WGS sequence"/>
</dbReference>
<keyword evidence="1" id="KW-0812">Transmembrane</keyword>
<feature type="transmembrane region" description="Helical" evidence="1">
    <location>
        <begin position="175"/>
        <end position="194"/>
    </location>
</feature>
<feature type="transmembrane region" description="Helical" evidence="1">
    <location>
        <begin position="12"/>
        <end position="30"/>
    </location>
</feature>
<feature type="transmembrane region" description="Helical" evidence="1">
    <location>
        <begin position="331"/>
        <end position="349"/>
    </location>
</feature>